<dbReference type="Pfam" id="PF06754">
    <property type="entry name" value="PhnG"/>
    <property type="match status" value="1"/>
</dbReference>
<dbReference type="GO" id="GO:0016829">
    <property type="term" value="F:lyase activity"/>
    <property type="evidence" value="ECO:0007669"/>
    <property type="project" value="UniProtKB-KW"/>
</dbReference>
<dbReference type="InterPro" id="IPR009609">
    <property type="entry name" value="Phosphonate_metab_PhnG"/>
</dbReference>
<keyword evidence="2" id="KW-1185">Reference proteome</keyword>
<gene>
    <name evidence="1" type="primary">phnG</name>
    <name evidence="1" type="ORF">CU103_25235</name>
</gene>
<sequence>MTLLAEAPVADIEHHWQTLPHPSFKWIRRPEFGSAMVRGRASGTGAQFNLGDVTITRCTLQLITGEIGVSYVMGRDKRHAALAALFDAMLQHEKATSEGVVGKCVRAIAEQELRRRQNIARETKTTKVDFTMLTRGDDQ</sequence>
<dbReference type="AlphaFoldDB" id="A0A2P7B3E3"/>
<evidence type="ECO:0000313" key="1">
    <source>
        <dbReference type="EMBL" id="PSH60968.1"/>
    </source>
</evidence>
<dbReference type="GO" id="GO:0015716">
    <property type="term" value="P:organic phosphonate transport"/>
    <property type="evidence" value="ECO:0007669"/>
    <property type="project" value="InterPro"/>
</dbReference>
<evidence type="ECO:0000313" key="2">
    <source>
        <dbReference type="Proteomes" id="UP000241764"/>
    </source>
</evidence>
<dbReference type="EMBL" id="PGGM01000015">
    <property type="protein sequence ID" value="PSH60968.1"/>
    <property type="molecule type" value="Genomic_DNA"/>
</dbReference>
<comment type="caution">
    <text evidence="1">The sequence shown here is derived from an EMBL/GenBank/DDBJ whole genome shotgun (WGS) entry which is preliminary data.</text>
</comment>
<protein>
    <submittedName>
        <fullName evidence="1">Phosphonate C-P lyase system protein PhnG</fullName>
    </submittedName>
</protein>
<dbReference type="Proteomes" id="UP000241764">
    <property type="component" value="Unassembled WGS sequence"/>
</dbReference>
<dbReference type="NCBIfam" id="TIGR03293">
    <property type="entry name" value="PhnG_redo"/>
    <property type="match status" value="1"/>
</dbReference>
<accession>A0A2P7B3E3</accession>
<dbReference type="OrthoDB" id="530475at2"/>
<proteinExistence type="predicted"/>
<organism evidence="1 2">
    <name type="scientific">Phyllobacterium sophorae</name>
    <dbReference type="NCBI Taxonomy" id="1520277"/>
    <lineage>
        <taxon>Bacteria</taxon>
        <taxon>Pseudomonadati</taxon>
        <taxon>Pseudomonadota</taxon>
        <taxon>Alphaproteobacteria</taxon>
        <taxon>Hyphomicrobiales</taxon>
        <taxon>Phyllobacteriaceae</taxon>
        <taxon>Phyllobacterium</taxon>
    </lineage>
</organism>
<dbReference type="GO" id="GO:0019634">
    <property type="term" value="P:organic phosphonate metabolic process"/>
    <property type="evidence" value="ECO:0007669"/>
    <property type="project" value="InterPro"/>
</dbReference>
<reference evidence="2" key="1">
    <citation type="submission" date="2017-11" db="EMBL/GenBank/DDBJ databases">
        <authorList>
            <person name="Kuznetsova I."/>
            <person name="Sazanova A."/>
            <person name="Chirak E."/>
            <person name="Safronova V."/>
            <person name="Willems A."/>
        </authorList>
    </citation>
    <scope>NUCLEOTIDE SEQUENCE [LARGE SCALE GENOMIC DNA]</scope>
    <source>
        <strain evidence="2">CCBAU 03422</strain>
    </source>
</reference>
<name>A0A2P7B3E3_9HYPH</name>
<keyword evidence="1" id="KW-0456">Lyase</keyword>